<dbReference type="Pfam" id="PF07004">
    <property type="entry name" value="SHIPPO-rpt"/>
    <property type="match status" value="6"/>
</dbReference>
<proteinExistence type="predicted"/>
<dbReference type="KEGG" id="tva:4763406"/>
<dbReference type="RefSeq" id="XP_001317763.1">
    <property type="nucleotide sequence ID" value="XM_001317728.1"/>
</dbReference>
<evidence type="ECO:0000256" key="1">
    <source>
        <dbReference type="SAM" id="MobiDB-lite"/>
    </source>
</evidence>
<gene>
    <name evidence="2" type="ORF">TVAG_318950</name>
</gene>
<feature type="region of interest" description="Disordered" evidence="1">
    <location>
        <begin position="383"/>
        <end position="428"/>
    </location>
</feature>
<sequence length="457" mass="50847">MSITTKTSRNFTFAQHTTDENVGPGLYDPKYTHYRYKAPIPFGSTTRRELFPNLEKESNPAPGMYDPNIPILTGSAFAKISKSDRKYFEDEKKNPGPGAYTIDADWTRGVHKNPKADIPENVNTRVPFDDDIVKADLPGPGAYTAQEAKSYSIQGSFSYSRAPQREPVVDNGIPGPGQYNIDRKIKISDKPSPFFRAKDKRDIFGDQVVYDSYMLEHKAWPAAKMTKGPFGGNTKRTIPYITDNGIPGPGKYMLPDGMVKKKVSKRGDFGIDRQPYSGYPVNVPGPGYYETSKSTIVHTGGVIPKATKREIWQRQYGPAPGDYDITFNSQIEQLEKRRIPNPDFKSSIDRDCLVNKEPNPGPAAYGVRNATSSLGIKFGKGKRFGKDDTDVPAPDTYTLPSAKRPSASVSRSVRFRDSKSITPGPGEYGVVQCEMYKPSFNKTLDQKFPSSEIQPDF</sequence>
<organism evidence="2 3">
    <name type="scientific">Trichomonas vaginalis (strain ATCC PRA-98 / G3)</name>
    <dbReference type="NCBI Taxonomy" id="412133"/>
    <lineage>
        <taxon>Eukaryota</taxon>
        <taxon>Metamonada</taxon>
        <taxon>Parabasalia</taxon>
        <taxon>Trichomonadida</taxon>
        <taxon>Trichomonadidae</taxon>
        <taxon>Trichomonas</taxon>
    </lineage>
</organism>
<evidence type="ECO:0000313" key="2">
    <source>
        <dbReference type="EMBL" id="EAY05540.1"/>
    </source>
</evidence>
<keyword evidence="3" id="KW-1185">Reference proteome</keyword>
<dbReference type="InterPro" id="IPR051291">
    <property type="entry name" value="CIMAP"/>
</dbReference>
<dbReference type="PANTHER" id="PTHR21580">
    <property type="entry name" value="SHIPPO-1-RELATED"/>
    <property type="match status" value="1"/>
</dbReference>
<dbReference type="PANTHER" id="PTHR21580:SF28">
    <property type="entry name" value="BOREALIN N-TERMINAL DOMAIN-CONTAINING PROTEIN-RELATED"/>
    <property type="match status" value="1"/>
</dbReference>
<dbReference type="InParanoid" id="A2EP73"/>
<dbReference type="OrthoDB" id="406368at2759"/>
<dbReference type="InterPro" id="IPR010736">
    <property type="entry name" value="SHIPPO-rpt"/>
</dbReference>
<reference evidence="2" key="2">
    <citation type="journal article" date="2007" name="Science">
        <title>Draft genome sequence of the sexually transmitted pathogen Trichomonas vaginalis.</title>
        <authorList>
            <person name="Carlton J.M."/>
            <person name="Hirt R.P."/>
            <person name="Silva J.C."/>
            <person name="Delcher A.L."/>
            <person name="Schatz M."/>
            <person name="Zhao Q."/>
            <person name="Wortman J.R."/>
            <person name="Bidwell S.L."/>
            <person name="Alsmark U.C.M."/>
            <person name="Besteiro S."/>
            <person name="Sicheritz-Ponten T."/>
            <person name="Noel C.J."/>
            <person name="Dacks J.B."/>
            <person name="Foster P.G."/>
            <person name="Simillion C."/>
            <person name="Van de Peer Y."/>
            <person name="Miranda-Saavedra D."/>
            <person name="Barton G.J."/>
            <person name="Westrop G.D."/>
            <person name="Mueller S."/>
            <person name="Dessi D."/>
            <person name="Fiori P.L."/>
            <person name="Ren Q."/>
            <person name="Paulsen I."/>
            <person name="Zhang H."/>
            <person name="Bastida-Corcuera F.D."/>
            <person name="Simoes-Barbosa A."/>
            <person name="Brown M.T."/>
            <person name="Hayes R.D."/>
            <person name="Mukherjee M."/>
            <person name="Okumura C.Y."/>
            <person name="Schneider R."/>
            <person name="Smith A.J."/>
            <person name="Vanacova S."/>
            <person name="Villalvazo M."/>
            <person name="Haas B.J."/>
            <person name="Pertea M."/>
            <person name="Feldblyum T.V."/>
            <person name="Utterback T.R."/>
            <person name="Shu C.L."/>
            <person name="Osoegawa K."/>
            <person name="de Jong P.J."/>
            <person name="Hrdy I."/>
            <person name="Horvathova L."/>
            <person name="Zubacova Z."/>
            <person name="Dolezal P."/>
            <person name="Malik S.B."/>
            <person name="Logsdon J.M. Jr."/>
            <person name="Henze K."/>
            <person name="Gupta A."/>
            <person name="Wang C.C."/>
            <person name="Dunne R.L."/>
            <person name="Upcroft J.A."/>
            <person name="Upcroft P."/>
            <person name="White O."/>
            <person name="Salzberg S.L."/>
            <person name="Tang P."/>
            <person name="Chiu C.-H."/>
            <person name="Lee Y.-S."/>
            <person name="Embley T.M."/>
            <person name="Coombs G.H."/>
            <person name="Mottram J.C."/>
            <person name="Tachezy J."/>
            <person name="Fraser-Liggett C.M."/>
            <person name="Johnson P.J."/>
        </authorList>
    </citation>
    <scope>NUCLEOTIDE SEQUENCE [LARGE SCALE GENOMIC DNA]</scope>
    <source>
        <strain evidence="2">G3</strain>
    </source>
</reference>
<name>A2EP73_TRIV3</name>
<dbReference type="VEuPathDB" id="TrichDB:TVAG_318950"/>
<evidence type="ECO:0008006" key="4">
    <source>
        <dbReference type="Google" id="ProtNLM"/>
    </source>
</evidence>
<protein>
    <recommendedName>
        <fullName evidence="4">Sperm-tail PG-rich repeat family protein</fullName>
    </recommendedName>
</protein>
<accession>A2EP73</accession>
<dbReference type="Proteomes" id="UP000001542">
    <property type="component" value="Unassembled WGS sequence"/>
</dbReference>
<dbReference type="AlphaFoldDB" id="A2EP73"/>
<evidence type="ECO:0000313" key="3">
    <source>
        <dbReference type="Proteomes" id="UP000001542"/>
    </source>
</evidence>
<reference evidence="2" key="1">
    <citation type="submission" date="2006-10" db="EMBL/GenBank/DDBJ databases">
        <authorList>
            <person name="Amadeo P."/>
            <person name="Zhao Q."/>
            <person name="Wortman J."/>
            <person name="Fraser-Liggett C."/>
            <person name="Carlton J."/>
        </authorList>
    </citation>
    <scope>NUCLEOTIDE SEQUENCE</scope>
    <source>
        <strain evidence="2">G3</strain>
    </source>
</reference>
<dbReference type="VEuPathDB" id="TrichDB:TVAGG3_0178330"/>
<dbReference type="EMBL" id="DS113446">
    <property type="protein sequence ID" value="EAY05540.1"/>
    <property type="molecule type" value="Genomic_DNA"/>
</dbReference>